<evidence type="ECO:0000313" key="1">
    <source>
        <dbReference type="EMBL" id="VEL27163.1"/>
    </source>
</evidence>
<accession>A0A448X3N6</accession>
<dbReference type="EMBL" id="CAAALY010085313">
    <property type="protein sequence ID" value="VEL27163.1"/>
    <property type="molecule type" value="Genomic_DNA"/>
</dbReference>
<keyword evidence="2" id="KW-1185">Reference proteome</keyword>
<reference evidence="1" key="1">
    <citation type="submission" date="2018-11" db="EMBL/GenBank/DDBJ databases">
        <authorList>
            <consortium name="Pathogen Informatics"/>
        </authorList>
    </citation>
    <scope>NUCLEOTIDE SEQUENCE</scope>
</reference>
<dbReference type="AlphaFoldDB" id="A0A448X3N6"/>
<name>A0A448X3N6_9PLAT</name>
<comment type="caution">
    <text evidence="1">The sequence shown here is derived from an EMBL/GenBank/DDBJ whole genome shotgun (WGS) entry which is preliminary data.</text>
</comment>
<evidence type="ECO:0000313" key="2">
    <source>
        <dbReference type="Proteomes" id="UP000784294"/>
    </source>
</evidence>
<protein>
    <submittedName>
        <fullName evidence="1">Uncharacterized protein</fullName>
    </submittedName>
</protein>
<sequence length="168" mass="19934">MRLPRKQRQHESSSKADQEESAVVFWWNRTSNLFTQHFYSKWNPNSCNIDRNGVNTKVKPEFMRRRRLQINLKYFQKHLSWSSLKQNKDKEDFDLSPKFECLNDEAKKFHSLANIMQHWWRLGSTAIHPIRATSDIALYLVSQARKIDTTLGLECSYLELPPDGRGYD</sequence>
<proteinExistence type="predicted"/>
<organism evidence="1 2">
    <name type="scientific">Protopolystoma xenopodis</name>
    <dbReference type="NCBI Taxonomy" id="117903"/>
    <lineage>
        <taxon>Eukaryota</taxon>
        <taxon>Metazoa</taxon>
        <taxon>Spiralia</taxon>
        <taxon>Lophotrochozoa</taxon>
        <taxon>Platyhelminthes</taxon>
        <taxon>Monogenea</taxon>
        <taxon>Polyopisthocotylea</taxon>
        <taxon>Polystomatidea</taxon>
        <taxon>Polystomatidae</taxon>
        <taxon>Protopolystoma</taxon>
    </lineage>
</organism>
<dbReference type="Proteomes" id="UP000784294">
    <property type="component" value="Unassembled WGS sequence"/>
</dbReference>
<gene>
    <name evidence="1" type="ORF">PXEA_LOCUS20603</name>
</gene>